<feature type="compositionally biased region" description="Low complexity" evidence="2">
    <location>
        <begin position="1184"/>
        <end position="1214"/>
    </location>
</feature>
<evidence type="ECO:0000256" key="2">
    <source>
        <dbReference type="SAM" id="MobiDB-lite"/>
    </source>
</evidence>
<protein>
    <submittedName>
        <fullName evidence="5">Metallo-beta-lactamase superfamily protein</fullName>
    </submittedName>
</protein>
<proteinExistence type="predicted"/>
<gene>
    <name evidence="5" type="ORF">SAMN05446927_0818</name>
</gene>
<feature type="coiled-coil region" evidence="1">
    <location>
        <begin position="858"/>
        <end position="907"/>
    </location>
</feature>
<comment type="caution">
    <text evidence="5">The sequence shown here is derived from an EMBL/GenBank/DDBJ whole genome shotgun (WGS) entry which is preliminary data.</text>
</comment>
<evidence type="ECO:0000259" key="4">
    <source>
        <dbReference type="Pfam" id="PF13699"/>
    </source>
</evidence>
<dbReference type="PANTHER" id="PTHR48125">
    <property type="entry name" value="LP07818P1"/>
    <property type="match status" value="1"/>
</dbReference>
<feature type="region of interest" description="Disordered" evidence="2">
    <location>
        <begin position="332"/>
        <end position="351"/>
    </location>
</feature>
<feature type="compositionally biased region" description="Gly residues" evidence="2">
    <location>
        <begin position="252"/>
        <end position="261"/>
    </location>
</feature>
<feature type="domain" description="Metallo-beta-lactamase" evidence="3">
    <location>
        <begin position="447"/>
        <end position="531"/>
    </location>
</feature>
<dbReference type="Gene3D" id="1.10.287.1490">
    <property type="match status" value="1"/>
</dbReference>
<dbReference type="RefSeq" id="WP_062642971.1">
    <property type="nucleotide sequence ID" value="NZ_FCOG02000168.1"/>
</dbReference>
<evidence type="ECO:0000259" key="3">
    <source>
        <dbReference type="Pfam" id="PF00753"/>
    </source>
</evidence>
<dbReference type="Pfam" id="PF13699">
    <property type="entry name" value="eCIS_core"/>
    <property type="match status" value="1"/>
</dbReference>
<dbReference type="Gene3D" id="3.60.15.10">
    <property type="entry name" value="Ribonuclease Z/Hydroxyacylglutathione hydrolase-like"/>
    <property type="match status" value="1"/>
</dbReference>
<dbReference type="Pfam" id="PF00753">
    <property type="entry name" value="Lactamase_B"/>
    <property type="match status" value="1"/>
</dbReference>
<organism evidence="5 6">
    <name type="scientific">Caballeronia arationis</name>
    <dbReference type="NCBI Taxonomy" id="1777142"/>
    <lineage>
        <taxon>Bacteria</taxon>
        <taxon>Pseudomonadati</taxon>
        <taxon>Pseudomonadota</taxon>
        <taxon>Betaproteobacteria</taxon>
        <taxon>Burkholderiales</taxon>
        <taxon>Burkholderiaceae</taxon>
        <taxon>Caballeronia</taxon>
    </lineage>
</organism>
<sequence>MSEASRSVDRARPTNEGPGPQWPQGAESKPAAAAPLNATLDNLTTGRLYASSSSPPPPGRGDNQSTQHARRLPPPVQLQPRLTGDSAPPATLHDELGPGLALPVALADHFGRALGQTFSDVRVHPDAPAALRRNARALASGRDIAFAPGEYRPDTRAGLLLLGHELAHVVQQSASSGSATPDSRPPADTPDEATPQLSSAQVDDGAADRRHEHEADRAAEAALSGAAAPRLSALAPRGAGDARARVQRSPAGGSGDAGGTAGSPFAARIAQDRSSAVPAASGTTIVMEIPGFGATARSRQTFVLDEPVTGATMVTVYAVPLSELYASQEDAAAARGKPQKERHALSLAASADTKLQPVRPVAGSTGNTVAAPAPSAPPAGAHPSAAPPVAEGVATASAEPTSGVVADAGPSPHADVLAAYDIDGHRLGIIERSAQWGITSEYTKLSVGAASCGVVKTRQGIKLIDAGVHHVGADVDAQMADRAMDRLAELIGNEPIREIMITHAHLDHIALLDRISRRFRIERITINAIQLLDPRFAKQAQNIADTQREVIRKQLTKDFEAKRESWLAGKEGVDTASTYPQEAARDAAFTKWVGEQVALELAKAKPVEVHVALPEGSTLNVGDVKIGGIEISPQAVSPGAPKEGYVANDPLRTLLLDPEFKTHYDEFQRKLATDPNARFTAMDAMSSSYVMTLPNGNQLLVLSDIRTADIMRLGTTLVGEMGKLGVKVQFSVWDAGHHAQSGWVSVGEKAGTVGPGKVHAEGVLRASHLASMTELLTQLTGSKPATPGVAGDALIVSVDPAKVDPALMYILESSGLKPLLVHGEQEVQLTTAITAANRETSGISKGQEYGDLRVDPLLRRADIAIQDLRRRLADANAGVAIEKEDQKRDAETRKTELADRRSTLQDDIKKLGAQRRTALKNVNEPGVRTVKTPVEDRQARLDEVQKQLDEKRAELAALDQEVTDIRERVGPLAAEVTQLKERIATIEAAKTAFIHKVGATPKKKVGTGAQEREVLDIPADKPPPFADQQNALTDSVDPAYHDAIQSGKVPRLTETSLIVLGKNVASSPETRQLFDTWNQAEALRAGISTGQLPLQAHAELIGKLVELKKLIAARKDIEGQQAVTDEIDLIDKQIEASDIVVRKLAAQGEKSVARDPATGMRVETSVSAATTAEEAQAGEGKPETAAAPKAQDTAAPGAQAQPADPAAAPKDVAPARPGVVQKGAALFGRGMGGVMVLQTVSGTATLLKRYGQDEANATETAVGVSKSALGVSLGYRMLRGTHVAGGEFVILSVLDVAQTALSNYRSTEEFNTEVAYAIVRNGVNLALAAVGMALIETANPVGIIGGLAVMLLGDSVLEWLGVHDWLAKKFAFMPDEVIEVQTDLDKLIGKYNVIVGAIELAALKDESLKELGADDPAALRVATARAVATRRQEVTYAEREILDEFTQAYARAKQGYAGFRELDDLRFKFISLYNRVHAGDSAVDQPPEYEFVPDYGDVGPMGAVKRSELGDTFRNVEGSLMPDTIPADEVPRMEQWQRMDVEIGSLVEELYHTDYEDIDWMKVSECQHNLDLMVSNARYRLDPGQQGRNRLTAMFSPGTPARQAYETAFAERENKLHTLRARQLDVAMNSHAPTGVKIKGKARYDTDGWMIEDTTVYYEPTWGGDADVETRLARAENLVLYYLNEILEMGELPEGLHVAEIYANEASLSTYDKAITNDGDYNARIFALRGSRLATIAGIDRTHRLLDAMTLTDVQRERLTKIDADWKRAEEDRLVEYGYLLPEEVAPLKARIVGKKTIALAAALGEAQDATQLTDESRLALKSKELSELRLSSLRDRVAELALTLPEADDEPIERVYRLQAAPSVIVAVQVDDAYAREYDGAGEGGESEHVDVIPLNAAAIAYYGDRGPHSEDEWGLLPVTLAELKKAKP</sequence>
<feature type="compositionally biased region" description="Low complexity" evidence="2">
    <location>
        <begin position="220"/>
        <end position="239"/>
    </location>
</feature>
<dbReference type="OrthoDB" id="9803916at2"/>
<feature type="compositionally biased region" description="Polar residues" evidence="2">
    <location>
        <begin position="172"/>
        <end position="181"/>
    </location>
</feature>
<reference evidence="5 6" key="1">
    <citation type="submission" date="2017-09" db="EMBL/GenBank/DDBJ databases">
        <authorList>
            <person name="Varghese N."/>
            <person name="Submissions S."/>
        </authorList>
    </citation>
    <scope>NUCLEOTIDE SEQUENCE [LARGE SCALE GENOMIC DNA]</scope>
    <source>
        <strain evidence="5 6">OK806</strain>
    </source>
</reference>
<feature type="compositionally biased region" description="Low complexity" evidence="2">
    <location>
        <begin position="1162"/>
        <end position="1175"/>
    </location>
</feature>
<keyword evidence="6" id="KW-1185">Reference proteome</keyword>
<dbReference type="SUPFAM" id="SSF56281">
    <property type="entry name" value="Metallo-hydrolase/oxidoreductase"/>
    <property type="match status" value="1"/>
</dbReference>
<feature type="compositionally biased region" description="Basic and acidic residues" evidence="2">
    <location>
        <begin position="206"/>
        <end position="219"/>
    </location>
</feature>
<feature type="region of interest" description="Disordered" evidence="2">
    <location>
        <begin position="172"/>
        <end position="264"/>
    </location>
</feature>
<name>A0A7Z7I237_9BURK</name>
<dbReference type="InterPro" id="IPR036866">
    <property type="entry name" value="RibonucZ/Hydroxyglut_hydro"/>
</dbReference>
<feature type="compositionally biased region" description="Low complexity" evidence="2">
    <location>
        <begin position="369"/>
        <end position="390"/>
    </location>
</feature>
<dbReference type="InterPro" id="IPR025295">
    <property type="entry name" value="eCIS_core_dom"/>
</dbReference>
<feature type="region of interest" description="Disordered" evidence="2">
    <location>
        <begin position="358"/>
        <end position="396"/>
    </location>
</feature>
<feature type="coiled-coil region" evidence="1">
    <location>
        <begin position="934"/>
        <end position="968"/>
    </location>
</feature>
<evidence type="ECO:0000313" key="6">
    <source>
        <dbReference type="Proteomes" id="UP000219522"/>
    </source>
</evidence>
<keyword evidence="1" id="KW-0175">Coiled coil</keyword>
<accession>A0A7Z7I237</accession>
<dbReference type="Proteomes" id="UP000219522">
    <property type="component" value="Unassembled WGS sequence"/>
</dbReference>
<dbReference type="InterPro" id="IPR001279">
    <property type="entry name" value="Metallo-B-lactamas"/>
</dbReference>
<feature type="region of interest" description="Disordered" evidence="2">
    <location>
        <begin position="1"/>
        <end position="95"/>
    </location>
</feature>
<feature type="domain" description="eCIS core" evidence="4">
    <location>
        <begin position="102"/>
        <end position="174"/>
    </location>
</feature>
<evidence type="ECO:0000313" key="5">
    <source>
        <dbReference type="EMBL" id="SOE54390.1"/>
    </source>
</evidence>
<dbReference type="EMBL" id="OCSU01000001">
    <property type="protein sequence ID" value="SOE54390.1"/>
    <property type="molecule type" value="Genomic_DNA"/>
</dbReference>
<feature type="region of interest" description="Disordered" evidence="2">
    <location>
        <begin position="1150"/>
        <end position="1214"/>
    </location>
</feature>
<feature type="compositionally biased region" description="Basic and acidic residues" evidence="2">
    <location>
        <begin position="1"/>
        <end position="13"/>
    </location>
</feature>
<dbReference type="PANTHER" id="PTHR48125:SF10">
    <property type="entry name" value="OS12G0136300 PROTEIN"/>
    <property type="match status" value="1"/>
</dbReference>
<evidence type="ECO:0000256" key="1">
    <source>
        <dbReference type="SAM" id="Coils"/>
    </source>
</evidence>